<keyword evidence="2" id="KW-1185">Reference proteome</keyword>
<dbReference type="Proteomes" id="UP001341281">
    <property type="component" value="Chromosome 08"/>
</dbReference>
<dbReference type="AlphaFoldDB" id="A0AAQ3UGR3"/>
<evidence type="ECO:0000313" key="1">
    <source>
        <dbReference type="EMBL" id="WVZ91414.1"/>
    </source>
</evidence>
<reference evidence="1 2" key="1">
    <citation type="submission" date="2024-02" db="EMBL/GenBank/DDBJ databases">
        <title>High-quality chromosome-scale genome assembly of Pensacola bahiagrass (Paspalum notatum Flugge var. saurae).</title>
        <authorList>
            <person name="Vega J.M."/>
            <person name="Podio M."/>
            <person name="Orjuela J."/>
            <person name="Siena L.A."/>
            <person name="Pessino S.C."/>
            <person name="Combes M.C."/>
            <person name="Mariac C."/>
            <person name="Albertini E."/>
            <person name="Pupilli F."/>
            <person name="Ortiz J.P.A."/>
            <person name="Leblanc O."/>
        </authorList>
    </citation>
    <scope>NUCLEOTIDE SEQUENCE [LARGE SCALE GENOMIC DNA]</scope>
    <source>
        <strain evidence="1">R1</strain>
        <tissue evidence="1">Leaf</tissue>
    </source>
</reference>
<organism evidence="1 2">
    <name type="scientific">Paspalum notatum var. saurae</name>
    <dbReference type="NCBI Taxonomy" id="547442"/>
    <lineage>
        <taxon>Eukaryota</taxon>
        <taxon>Viridiplantae</taxon>
        <taxon>Streptophyta</taxon>
        <taxon>Embryophyta</taxon>
        <taxon>Tracheophyta</taxon>
        <taxon>Spermatophyta</taxon>
        <taxon>Magnoliopsida</taxon>
        <taxon>Liliopsida</taxon>
        <taxon>Poales</taxon>
        <taxon>Poaceae</taxon>
        <taxon>PACMAD clade</taxon>
        <taxon>Panicoideae</taxon>
        <taxon>Andropogonodae</taxon>
        <taxon>Paspaleae</taxon>
        <taxon>Paspalinae</taxon>
        <taxon>Paspalum</taxon>
    </lineage>
</organism>
<proteinExistence type="predicted"/>
<protein>
    <submittedName>
        <fullName evidence="1">Uncharacterized protein</fullName>
    </submittedName>
</protein>
<gene>
    <name evidence="1" type="ORF">U9M48_037590</name>
</gene>
<evidence type="ECO:0000313" key="2">
    <source>
        <dbReference type="Proteomes" id="UP001341281"/>
    </source>
</evidence>
<name>A0AAQ3UGR3_PASNO</name>
<accession>A0AAQ3UGR3</accession>
<sequence length="91" mass="9906">MQDETSRELAVMGATGELRGTSGYVLWRMANGAWLELDDDNAVVKIEAQPASAAVIRDRGTIHSAASPRDLNLIGLRIVFNGTQLMGLEHR</sequence>
<dbReference type="EMBL" id="CP144752">
    <property type="protein sequence ID" value="WVZ91414.1"/>
    <property type="molecule type" value="Genomic_DNA"/>
</dbReference>